<feature type="transmembrane region" description="Helical" evidence="4">
    <location>
        <begin position="292"/>
        <end position="311"/>
    </location>
</feature>
<dbReference type="GO" id="GO:0022857">
    <property type="term" value="F:transmembrane transporter activity"/>
    <property type="evidence" value="ECO:0007669"/>
    <property type="project" value="InterPro"/>
</dbReference>
<evidence type="ECO:0000256" key="2">
    <source>
        <dbReference type="ARBA" id="ARBA00022989"/>
    </source>
</evidence>
<keyword evidence="7" id="KW-1185">Reference proteome</keyword>
<dbReference type="SUPFAM" id="SSF103473">
    <property type="entry name" value="MFS general substrate transporter"/>
    <property type="match status" value="1"/>
</dbReference>
<dbReference type="PANTHER" id="PTHR23518:SF2">
    <property type="entry name" value="MAJOR FACILITATOR SUPERFAMILY TRANSPORTER"/>
    <property type="match status" value="1"/>
</dbReference>
<keyword evidence="2 4" id="KW-1133">Transmembrane helix</keyword>
<keyword evidence="3 4" id="KW-0472">Membrane</keyword>
<feature type="transmembrane region" description="Helical" evidence="4">
    <location>
        <begin position="187"/>
        <end position="206"/>
    </location>
</feature>
<dbReference type="Proteomes" id="UP000544872">
    <property type="component" value="Unassembled WGS sequence"/>
</dbReference>
<dbReference type="RefSeq" id="WP_311769076.1">
    <property type="nucleotide sequence ID" value="NZ_JACIIX010000002.1"/>
</dbReference>
<feature type="transmembrane region" description="Helical" evidence="4">
    <location>
        <begin position="266"/>
        <end position="285"/>
    </location>
</feature>
<dbReference type="EMBL" id="JACIIX010000002">
    <property type="protein sequence ID" value="MBB6209434.1"/>
    <property type="molecule type" value="Genomic_DNA"/>
</dbReference>
<feature type="transmembrane region" description="Helical" evidence="4">
    <location>
        <begin position="381"/>
        <end position="403"/>
    </location>
</feature>
<feature type="transmembrane region" description="Helical" evidence="4">
    <location>
        <begin position="233"/>
        <end position="254"/>
    </location>
</feature>
<organism evidence="6 7">
    <name type="scientific">Novispirillum itersonii</name>
    <name type="common">Aquaspirillum itersonii</name>
    <dbReference type="NCBI Taxonomy" id="189"/>
    <lineage>
        <taxon>Bacteria</taxon>
        <taxon>Pseudomonadati</taxon>
        <taxon>Pseudomonadota</taxon>
        <taxon>Alphaproteobacteria</taxon>
        <taxon>Rhodospirillales</taxon>
        <taxon>Novispirillaceae</taxon>
        <taxon>Novispirillum</taxon>
    </lineage>
</organism>
<keyword evidence="1 4" id="KW-0812">Transmembrane</keyword>
<feature type="domain" description="Major facilitator superfamily (MFS) profile" evidence="5">
    <location>
        <begin position="29"/>
        <end position="406"/>
    </location>
</feature>
<dbReference type="PANTHER" id="PTHR23518">
    <property type="entry name" value="C-METHYLTRANSFERASE"/>
    <property type="match status" value="1"/>
</dbReference>
<reference evidence="6 7" key="1">
    <citation type="submission" date="2020-08" db="EMBL/GenBank/DDBJ databases">
        <title>Genomic Encyclopedia of Type Strains, Phase IV (KMG-IV): sequencing the most valuable type-strain genomes for metagenomic binning, comparative biology and taxonomic classification.</title>
        <authorList>
            <person name="Goeker M."/>
        </authorList>
    </citation>
    <scope>NUCLEOTIDE SEQUENCE [LARGE SCALE GENOMIC DNA]</scope>
    <source>
        <strain evidence="6 7">DSM 11590</strain>
    </source>
</reference>
<sequence length="407" mass="43223">MSRRSGHPPKKDPAAPKGFWAILRSLSRTVWLVGFISLLNDAASDMVYPLVPLYLATVLMAGPSALGLIEGVADATSSLLKLVSGIINDRTRRSKGMILLGYTLAGMARPLMVLATGWGGIMALRFMDRLGKGLRSSPRDALLAASVSDANRGIAYGLHRAMDNTGAVIGPLAAAGLLALSVPIETIFLLTIIPAMAAIALAGFITEPKGYAPPPRAAVDWSLSSMPKRFRRFLVVLGVFTLGKSSTMFLLLRASELGVTQAQIPLLWAGVSAVAVVFGTPLSALSDRIGRTPVLIGGWILFVVIYLALAVNGDGPVLIALFLGYGLFLAANEGVERAFVADMAPPERRGTAFGWYNLISSFALLPASFLFGVIYEDLGHAAAFSLSAGLGLVSLLLFWLWVLRTRD</sequence>
<proteinExistence type="predicted"/>
<name>A0A7X0DLQ4_NOVIT</name>
<evidence type="ECO:0000313" key="7">
    <source>
        <dbReference type="Proteomes" id="UP000544872"/>
    </source>
</evidence>
<dbReference type="Pfam" id="PF07690">
    <property type="entry name" value="MFS_1"/>
    <property type="match status" value="1"/>
</dbReference>
<dbReference type="AlphaFoldDB" id="A0A7X0DLQ4"/>
<feature type="transmembrane region" description="Helical" evidence="4">
    <location>
        <begin position="355"/>
        <end position="375"/>
    </location>
</feature>
<dbReference type="InterPro" id="IPR020846">
    <property type="entry name" value="MFS_dom"/>
</dbReference>
<evidence type="ECO:0000313" key="6">
    <source>
        <dbReference type="EMBL" id="MBB6209434.1"/>
    </source>
</evidence>
<evidence type="ECO:0000256" key="1">
    <source>
        <dbReference type="ARBA" id="ARBA00022692"/>
    </source>
</evidence>
<feature type="transmembrane region" description="Helical" evidence="4">
    <location>
        <begin position="97"/>
        <end position="121"/>
    </location>
</feature>
<dbReference type="Gene3D" id="1.20.1250.20">
    <property type="entry name" value="MFS general substrate transporter like domains"/>
    <property type="match status" value="2"/>
</dbReference>
<gene>
    <name evidence="6" type="ORF">FHS48_000836</name>
</gene>
<dbReference type="InterPro" id="IPR036259">
    <property type="entry name" value="MFS_trans_sf"/>
</dbReference>
<comment type="caution">
    <text evidence="6">The sequence shown here is derived from an EMBL/GenBank/DDBJ whole genome shotgun (WGS) entry which is preliminary data.</text>
</comment>
<dbReference type="InterPro" id="IPR011701">
    <property type="entry name" value="MFS"/>
</dbReference>
<evidence type="ECO:0000256" key="3">
    <source>
        <dbReference type="ARBA" id="ARBA00023136"/>
    </source>
</evidence>
<evidence type="ECO:0000259" key="5">
    <source>
        <dbReference type="PROSITE" id="PS50850"/>
    </source>
</evidence>
<dbReference type="CDD" id="cd17370">
    <property type="entry name" value="MFS_MJ1317_like"/>
    <property type="match status" value="1"/>
</dbReference>
<dbReference type="PROSITE" id="PS50850">
    <property type="entry name" value="MFS"/>
    <property type="match status" value="1"/>
</dbReference>
<feature type="transmembrane region" description="Helical" evidence="4">
    <location>
        <begin position="51"/>
        <end position="76"/>
    </location>
</feature>
<feature type="transmembrane region" description="Helical" evidence="4">
    <location>
        <begin position="317"/>
        <end position="335"/>
    </location>
</feature>
<protein>
    <submittedName>
        <fullName evidence="6">MFS family permease</fullName>
    </submittedName>
</protein>
<accession>A0A7X0DLQ4</accession>
<evidence type="ECO:0000256" key="4">
    <source>
        <dbReference type="SAM" id="Phobius"/>
    </source>
</evidence>